<dbReference type="NCBIfam" id="NF001277">
    <property type="entry name" value="PRK00235.1-3"/>
    <property type="match status" value="1"/>
</dbReference>
<dbReference type="Pfam" id="PF02654">
    <property type="entry name" value="CobS"/>
    <property type="match status" value="1"/>
</dbReference>
<comment type="similarity">
    <text evidence="4 19">Belongs to the CobS family.</text>
</comment>
<evidence type="ECO:0000256" key="12">
    <source>
        <dbReference type="ARBA" id="ARBA00022989"/>
    </source>
</evidence>
<organism evidence="20 21">
    <name type="scientific">Pseudoalteromonas amylolytica</name>
    <dbReference type="NCBI Taxonomy" id="1859457"/>
    <lineage>
        <taxon>Bacteria</taxon>
        <taxon>Pseudomonadati</taxon>
        <taxon>Pseudomonadota</taxon>
        <taxon>Gammaproteobacteria</taxon>
        <taxon>Alteromonadales</taxon>
        <taxon>Pseudoalteromonadaceae</taxon>
        <taxon>Pseudoalteromonas</taxon>
    </lineage>
</organism>
<proteinExistence type="inferred from homology"/>
<keyword evidence="8 19" id="KW-0169">Cobalamin biosynthesis</keyword>
<evidence type="ECO:0000256" key="16">
    <source>
        <dbReference type="ARBA" id="ARBA00032853"/>
    </source>
</evidence>
<comment type="catalytic activity">
    <reaction evidence="17 19">
        <text>alpha-ribazole + adenosylcob(III)inamide-GDP = adenosylcob(III)alamin + GMP + H(+)</text>
        <dbReference type="Rhea" id="RHEA:16049"/>
        <dbReference type="ChEBI" id="CHEBI:10329"/>
        <dbReference type="ChEBI" id="CHEBI:15378"/>
        <dbReference type="ChEBI" id="CHEBI:18408"/>
        <dbReference type="ChEBI" id="CHEBI:58115"/>
        <dbReference type="ChEBI" id="CHEBI:60487"/>
        <dbReference type="EC" id="2.7.8.26"/>
    </reaction>
</comment>
<keyword evidence="10 19" id="KW-0812">Transmembrane</keyword>
<evidence type="ECO:0000313" key="20">
    <source>
        <dbReference type="EMBL" id="OHU92025.1"/>
    </source>
</evidence>
<comment type="catalytic activity">
    <reaction evidence="18 19">
        <text>alpha-ribazole 5'-phosphate + adenosylcob(III)inamide-GDP = adenosylcob(III)alamin 5'-phosphate + GMP + H(+)</text>
        <dbReference type="Rhea" id="RHEA:23560"/>
        <dbReference type="ChEBI" id="CHEBI:15378"/>
        <dbReference type="ChEBI" id="CHEBI:57918"/>
        <dbReference type="ChEBI" id="CHEBI:58115"/>
        <dbReference type="ChEBI" id="CHEBI:60487"/>
        <dbReference type="ChEBI" id="CHEBI:60493"/>
        <dbReference type="EC" id="2.7.8.26"/>
    </reaction>
</comment>
<evidence type="ECO:0000256" key="4">
    <source>
        <dbReference type="ARBA" id="ARBA00010561"/>
    </source>
</evidence>
<dbReference type="GO" id="GO:0051073">
    <property type="term" value="F:adenosylcobinamide-GDP ribazoletransferase activity"/>
    <property type="evidence" value="ECO:0007669"/>
    <property type="project" value="UniProtKB-UniRule"/>
</dbReference>
<dbReference type="GO" id="GO:0008818">
    <property type="term" value="F:cobalamin 5'-phosphate synthase activity"/>
    <property type="evidence" value="ECO:0007669"/>
    <property type="project" value="UniProtKB-UniRule"/>
</dbReference>
<evidence type="ECO:0000256" key="9">
    <source>
        <dbReference type="ARBA" id="ARBA00022679"/>
    </source>
</evidence>
<evidence type="ECO:0000256" key="10">
    <source>
        <dbReference type="ARBA" id="ARBA00022692"/>
    </source>
</evidence>
<protein>
    <recommendedName>
        <fullName evidence="6 19">Adenosylcobinamide-GDP ribazoletransferase</fullName>
        <ecNumber evidence="5 19">2.7.8.26</ecNumber>
    </recommendedName>
    <alternativeName>
        <fullName evidence="16 19">Cobalamin synthase</fullName>
    </alternativeName>
    <alternativeName>
        <fullName evidence="15 19">Cobalamin-5'-phosphate synthase</fullName>
    </alternativeName>
</protein>
<reference evidence="20 21" key="1">
    <citation type="submission" date="2016-09" db="EMBL/GenBank/DDBJ databases">
        <title>Pseudoalteromonas amylolytica sp. nov., isolated from the surface seawater.</title>
        <authorList>
            <person name="Wu Y.-H."/>
            <person name="Cheng H."/>
            <person name="Jin X.-B."/>
            <person name="Wang C.-S."/>
            <person name="Xu X.-W."/>
        </authorList>
    </citation>
    <scope>NUCLEOTIDE SEQUENCE [LARGE SCALE GENOMIC DNA]</scope>
    <source>
        <strain evidence="20 21">JW1</strain>
    </source>
</reference>
<gene>
    <name evidence="19" type="primary">cobS</name>
    <name evidence="20" type="ORF">BET10_06725</name>
</gene>
<keyword evidence="11 19" id="KW-0460">Magnesium</keyword>
<evidence type="ECO:0000313" key="21">
    <source>
        <dbReference type="Proteomes" id="UP000179786"/>
    </source>
</evidence>
<comment type="cofactor">
    <cofactor evidence="1 19">
        <name>Mg(2+)</name>
        <dbReference type="ChEBI" id="CHEBI:18420"/>
    </cofactor>
</comment>
<dbReference type="OrthoDB" id="9794626at2"/>
<dbReference type="PANTHER" id="PTHR34148:SF1">
    <property type="entry name" value="ADENOSYLCOBINAMIDE-GDP RIBAZOLETRANSFERASE"/>
    <property type="match status" value="1"/>
</dbReference>
<keyword evidence="13 19" id="KW-0472">Membrane</keyword>
<evidence type="ECO:0000256" key="2">
    <source>
        <dbReference type="ARBA" id="ARBA00004651"/>
    </source>
</evidence>
<keyword evidence="7 19" id="KW-1003">Cell membrane</keyword>
<feature type="transmembrane region" description="Helical" evidence="19">
    <location>
        <begin position="33"/>
        <end position="54"/>
    </location>
</feature>
<name>A0A1S1N1H0_9GAMM</name>
<comment type="subcellular location">
    <subcellularLocation>
        <location evidence="2 19">Cell membrane</location>
        <topology evidence="2 19">Multi-pass membrane protein</topology>
    </subcellularLocation>
</comment>
<evidence type="ECO:0000256" key="14">
    <source>
        <dbReference type="ARBA" id="ARBA00025228"/>
    </source>
</evidence>
<evidence type="ECO:0000256" key="11">
    <source>
        <dbReference type="ARBA" id="ARBA00022842"/>
    </source>
</evidence>
<dbReference type="RefSeq" id="WP_070983828.1">
    <property type="nucleotide sequence ID" value="NZ_MKJU01000022.1"/>
</dbReference>
<dbReference type="AlphaFoldDB" id="A0A1S1N1H0"/>
<feature type="transmembrane region" description="Helical" evidence="19">
    <location>
        <begin position="134"/>
        <end position="162"/>
    </location>
</feature>
<dbReference type="STRING" id="1859457.BET10_06725"/>
<evidence type="ECO:0000256" key="1">
    <source>
        <dbReference type="ARBA" id="ARBA00001946"/>
    </source>
</evidence>
<keyword evidence="21" id="KW-1185">Reference proteome</keyword>
<comment type="function">
    <text evidence="14 19">Joins adenosylcobinamide-GDP and alpha-ribazole to generate adenosylcobalamin (Ado-cobalamin). Also synthesizes adenosylcobalamin 5'-phosphate from adenosylcobinamide-GDP and alpha-ribazole 5'-phosphate.</text>
</comment>
<evidence type="ECO:0000256" key="13">
    <source>
        <dbReference type="ARBA" id="ARBA00023136"/>
    </source>
</evidence>
<evidence type="ECO:0000256" key="5">
    <source>
        <dbReference type="ARBA" id="ARBA00013200"/>
    </source>
</evidence>
<evidence type="ECO:0000256" key="15">
    <source>
        <dbReference type="ARBA" id="ARBA00032605"/>
    </source>
</evidence>
<evidence type="ECO:0000256" key="18">
    <source>
        <dbReference type="ARBA" id="ARBA00049504"/>
    </source>
</evidence>
<dbReference type="EC" id="2.7.8.26" evidence="5 19"/>
<dbReference type="GO" id="GO:0005886">
    <property type="term" value="C:plasma membrane"/>
    <property type="evidence" value="ECO:0007669"/>
    <property type="project" value="UniProtKB-SubCell"/>
</dbReference>
<comment type="caution">
    <text evidence="20">The sequence shown here is derived from an EMBL/GenBank/DDBJ whole genome shotgun (WGS) entry which is preliminary data.</text>
</comment>
<dbReference type="InterPro" id="IPR003805">
    <property type="entry name" value="CobS"/>
</dbReference>
<feature type="transmembrane region" description="Helical" evidence="19">
    <location>
        <begin position="108"/>
        <end position="128"/>
    </location>
</feature>
<keyword evidence="12 19" id="KW-1133">Transmembrane helix</keyword>
<evidence type="ECO:0000256" key="7">
    <source>
        <dbReference type="ARBA" id="ARBA00022475"/>
    </source>
</evidence>
<comment type="pathway">
    <text evidence="3 19">Cofactor biosynthesis; adenosylcobalamin biosynthesis; adenosylcobalamin from cob(II)yrinate a,c-diamide: step 7/7.</text>
</comment>
<feature type="transmembrane region" description="Helical" evidence="19">
    <location>
        <begin position="183"/>
        <end position="205"/>
    </location>
</feature>
<sequence length="257" mass="28225">MNKGAFLLAVVFLTRLPVPIKDKVDDSQLNQASGYFSLVGLLVGLLLAFIYLLLQSILTAEVAVILTLATGIFVTGAFHEDGFADVWDGFGGGWSVEQKLDIMKDSRLGTYGVAALCLLLLLKYQLLVSLAEHGYWVCIALICGHTLSRAMATSIIALLPYVQQDTQSKVKPVVQSLSNHARVYLYGCALAVLVVFWCFDYFSIWHCAALIVSLTVVRRLCVTWFNQQLGGYTGDCLGAAQQISEVVIYMVCLAIWQ</sequence>
<keyword evidence="9 19" id="KW-0808">Transferase</keyword>
<accession>A0A1S1N1H0</accession>
<dbReference type="EMBL" id="MKJU01000022">
    <property type="protein sequence ID" value="OHU92025.1"/>
    <property type="molecule type" value="Genomic_DNA"/>
</dbReference>
<dbReference type="Proteomes" id="UP000179786">
    <property type="component" value="Unassembled WGS sequence"/>
</dbReference>
<evidence type="ECO:0000256" key="19">
    <source>
        <dbReference type="HAMAP-Rule" id="MF_00719"/>
    </source>
</evidence>
<evidence type="ECO:0000256" key="3">
    <source>
        <dbReference type="ARBA" id="ARBA00004663"/>
    </source>
</evidence>
<dbReference type="NCBIfam" id="TIGR00317">
    <property type="entry name" value="cobS"/>
    <property type="match status" value="1"/>
</dbReference>
<evidence type="ECO:0000256" key="6">
    <source>
        <dbReference type="ARBA" id="ARBA00015850"/>
    </source>
</evidence>
<evidence type="ECO:0000256" key="8">
    <source>
        <dbReference type="ARBA" id="ARBA00022573"/>
    </source>
</evidence>
<dbReference type="GO" id="GO:0009236">
    <property type="term" value="P:cobalamin biosynthetic process"/>
    <property type="evidence" value="ECO:0007669"/>
    <property type="project" value="UniProtKB-UniRule"/>
</dbReference>
<dbReference type="HAMAP" id="MF_00719">
    <property type="entry name" value="CobS"/>
    <property type="match status" value="1"/>
</dbReference>
<dbReference type="PANTHER" id="PTHR34148">
    <property type="entry name" value="ADENOSYLCOBINAMIDE-GDP RIBAZOLETRANSFERASE"/>
    <property type="match status" value="1"/>
</dbReference>
<evidence type="ECO:0000256" key="17">
    <source>
        <dbReference type="ARBA" id="ARBA00048623"/>
    </source>
</evidence>
<dbReference type="UniPathway" id="UPA00148">
    <property type="reaction ID" value="UER00238"/>
</dbReference>